<evidence type="ECO:0000256" key="4">
    <source>
        <dbReference type="ARBA" id="ARBA00005844"/>
    </source>
</evidence>
<evidence type="ECO:0000256" key="14">
    <source>
        <dbReference type="ARBA" id="ARBA00023201"/>
    </source>
</evidence>
<dbReference type="GO" id="GO:0008948">
    <property type="term" value="F:oxaloacetate decarboxylase activity"/>
    <property type="evidence" value="ECO:0007669"/>
    <property type="project" value="UniProtKB-UniRule"/>
</dbReference>
<sequence>MEVNLVSEGLKFMVLGMLIVFIFLIVLVQVMKLQAKIINKYFPEKEPAVPMPSTQDSSDEDARRTAAIIAAVTEFRKK</sequence>
<dbReference type="GO" id="GO:0015081">
    <property type="term" value="F:sodium ion transmembrane transporter activity"/>
    <property type="evidence" value="ECO:0007669"/>
    <property type="project" value="UniProtKB-UniRule"/>
</dbReference>
<gene>
    <name evidence="16" type="primary">oadG</name>
    <name evidence="17" type="ORF">YH65_06490</name>
</gene>
<evidence type="ECO:0000256" key="5">
    <source>
        <dbReference type="ARBA" id="ARBA00011869"/>
    </source>
</evidence>
<dbReference type="EC" id="7.2.4.2" evidence="16"/>
<feature type="transmembrane region" description="Helical" evidence="16">
    <location>
        <begin position="12"/>
        <end position="31"/>
    </location>
</feature>
<keyword evidence="14 16" id="KW-0739">Sodium transport</keyword>
<comment type="function">
    <text evidence="2 16">Catalyzes the decarboxylation of oxaloacetate coupled to Na(+) translocation.</text>
</comment>
<keyword evidence="11 16" id="KW-0915">Sodium</keyword>
<keyword evidence="8 16" id="KW-0812">Transmembrane</keyword>
<evidence type="ECO:0000256" key="8">
    <source>
        <dbReference type="ARBA" id="ARBA00022692"/>
    </source>
</evidence>
<protein>
    <recommendedName>
        <fullName evidence="16">Probable oxaloacetate decarboxylase gamma chain</fullName>
        <ecNumber evidence="16">7.2.4.2</ecNumber>
    </recommendedName>
</protein>
<evidence type="ECO:0000256" key="15">
    <source>
        <dbReference type="ARBA" id="ARBA00048176"/>
    </source>
</evidence>
<dbReference type="GO" id="GO:0005886">
    <property type="term" value="C:plasma membrane"/>
    <property type="evidence" value="ECO:0007669"/>
    <property type="project" value="UniProtKB-SubCell"/>
</dbReference>
<keyword evidence="10 16" id="KW-1133">Transmembrane helix</keyword>
<comment type="subunit">
    <text evidence="5 16">Heterotrimer of an alpha, a beta and a gamma subunit.</text>
</comment>
<accession>A0A7U4M1D6</accession>
<keyword evidence="7 16" id="KW-1003">Cell membrane</keyword>
<keyword evidence="18" id="KW-1185">Reference proteome</keyword>
<evidence type="ECO:0000256" key="10">
    <source>
        <dbReference type="ARBA" id="ARBA00022989"/>
    </source>
</evidence>
<dbReference type="NCBIfam" id="TIGR01195">
    <property type="entry name" value="oadG_fam"/>
    <property type="match status" value="1"/>
</dbReference>
<evidence type="ECO:0000256" key="7">
    <source>
        <dbReference type="ARBA" id="ARBA00022475"/>
    </source>
</evidence>
<dbReference type="Pfam" id="PF04277">
    <property type="entry name" value="OAD_gamma"/>
    <property type="match status" value="1"/>
</dbReference>
<evidence type="ECO:0000313" key="18">
    <source>
        <dbReference type="Proteomes" id="UP000034444"/>
    </source>
</evidence>
<evidence type="ECO:0000256" key="16">
    <source>
        <dbReference type="HAMAP-Rule" id="MF_00404"/>
    </source>
</evidence>
<evidence type="ECO:0000256" key="12">
    <source>
        <dbReference type="ARBA" id="ARBA00023065"/>
    </source>
</evidence>
<keyword evidence="6 16" id="KW-0813">Transport</keyword>
<dbReference type="RefSeq" id="WP_046551162.1">
    <property type="nucleotide sequence ID" value="NZ_CP011308.1"/>
</dbReference>
<reference evidence="17 18" key="1">
    <citation type="submission" date="2015-04" db="EMBL/GenBank/DDBJ databases">
        <title>Complete genome sequence of Sulfurovum lithotrophicum ATCC BAA-797T.</title>
        <authorList>
            <person name="Ahn J."/>
            <person name="Park G."/>
            <person name="Jeon W."/>
            <person name="Jang Y."/>
            <person name="Jang M."/>
            <person name="Lee H."/>
            <person name="Lee H."/>
        </authorList>
    </citation>
    <scope>NUCLEOTIDE SEQUENCE [LARGE SCALE GENOMIC DNA]</scope>
    <source>
        <strain evidence="18">ATCC BAA-797 / 42BKT</strain>
    </source>
</reference>
<evidence type="ECO:0000256" key="6">
    <source>
        <dbReference type="ARBA" id="ARBA00022448"/>
    </source>
</evidence>
<comment type="cofactor">
    <cofactor evidence="1 16">
        <name>Na(+)</name>
        <dbReference type="ChEBI" id="CHEBI:29101"/>
    </cofactor>
</comment>
<comment type="similarity">
    <text evidence="4 16">Belongs to the OadG family.</text>
</comment>
<evidence type="ECO:0000256" key="3">
    <source>
        <dbReference type="ARBA" id="ARBA00004162"/>
    </source>
</evidence>
<dbReference type="KEGG" id="slh:YH65_06490"/>
<dbReference type="InterPro" id="IPR023424">
    <property type="entry name" value="OadG"/>
</dbReference>
<evidence type="ECO:0000256" key="9">
    <source>
        <dbReference type="ARBA" id="ARBA00022967"/>
    </source>
</evidence>
<dbReference type="InterPro" id="IPR005899">
    <property type="entry name" value="Na_pump_deCOase"/>
</dbReference>
<reference evidence="18" key="2">
    <citation type="journal article" date="2017" name="Stand. Genomic Sci.">
        <title>Complete genome sequence of the sulfur-oxidizing chemolithoautotrophic Sulfurovum lithotrophicum 42BKTT.</title>
        <authorList>
            <person name="Jeon W."/>
            <person name="Priscilla L."/>
            <person name="Park G."/>
            <person name="Lee H."/>
            <person name="Lee N."/>
            <person name="Lee D."/>
            <person name="Kwon H."/>
            <person name="Ahn I."/>
            <person name="Lee C."/>
            <person name="Lee H."/>
            <person name="Ahn J."/>
        </authorList>
    </citation>
    <scope>NUCLEOTIDE SEQUENCE [LARGE SCALE GENOMIC DNA]</scope>
    <source>
        <strain evidence="18">ATCC BAA-797 / 42BKT</strain>
    </source>
</reference>
<dbReference type="GO" id="GO:0036376">
    <property type="term" value="P:sodium ion export across plasma membrane"/>
    <property type="evidence" value="ECO:0007669"/>
    <property type="project" value="InterPro"/>
</dbReference>
<keyword evidence="12 16" id="KW-0406">Ion transport</keyword>
<dbReference type="EMBL" id="CP011308">
    <property type="protein sequence ID" value="AKF25081.1"/>
    <property type="molecule type" value="Genomic_DNA"/>
</dbReference>
<keyword evidence="9 16" id="KW-1278">Translocase</keyword>
<dbReference type="Proteomes" id="UP000034444">
    <property type="component" value="Chromosome"/>
</dbReference>
<dbReference type="GO" id="GO:0015451">
    <property type="term" value="F:decarboxylation-driven active transmembrane transporter activity"/>
    <property type="evidence" value="ECO:0007669"/>
    <property type="project" value="UniProtKB-EC"/>
</dbReference>
<dbReference type="HAMAP" id="MF_00404">
    <property type="entry name" value="OadG"/>
    <property type="match status" value="1"/>
</dbReference>
<proteinExistence type="inferred from homology"/>
<organism evidence="17 18">
    <name type="scientific">Sulfurovum lithotrophicum</name>
    <dbReference type="NCBI Taxonomy" id="206403"/>
    <lineage>
        <taxon>Bacteria</taxon>
        <taxon>Pseudomonadati</taxon>
        <taxon>Campylobacterota</taxon>
        <taxon>Epsilonproteobacteria</taxon>
        <taxon>Campylobacterales</taxon>
        <taxon>Sulfurovaceae</taxon>
        <taxon>Sulfurovum</taxon>
    </lineage>
</organism>
<evidence type="ECO:0000256" key="11">
    <source>
        <dbReference type="ARBA" id="ARBA00023053"/>
    </source>
</evidence>
<dbReference type="OrthoDB" id="5344433at2"/>
<evidence type="ECO:0000313" key="17">
    <source>
        <dbReference type="EMBL" id="AKF25081.1"/>
    </source>
</evidence>
<evidence type="ECO:0000256" key="13">
    <source>
        <dbReference type="ARBA" id="ARBA00023136"/>
    </source>
</evidence>
<comment type="subcellular location">
    <subcellularLocation>
        <location evidence="3 16">Cell membrane</location>
        <topology evidence="3 16">Single-pass membrane protein</topology>
    </subcellularLocation>
</comment>
<dbReference type="AlphaFoldDB" id="A0A7U4M1D6"/>
<name>A0A7U4M1D6_9BACT</name>
<comment type="catalytic activity">
    <reaction evidence="15 16">
        <text>oxaloacetate + 2 Na(+)(in) + H(+) = pyruvate + 2 Na(+)(out) + CO2</text>
        <dbReference type="Rhea" id="RHEA:57724"/>
        <dbReference type="ChEBI" id="CHEBI:15361"/>
        <dbReference type="ChEBI" id="CHEBI:15378"/>
        <dbReference type="ChEBI" id="CHEBI:16452"/>
        <dbReference type="ChEBI" id="CHEBI:16526"/>
        <dbReference type="ChEBI" id="CHEBI:29101"/>
        <dbReference type="EC" id="7.2.4.2"/>
    </reaction>
</comment>
<keyword evidence="13 16" id="KW-0472">Membrane</keyword>
<evidence type="ECO:0000256" key="2">
    <source>
        <dbReference type="ARBA" id="ARBA00003002"/>
    </source>
</evidence>
<evidence type="ECO:0000256" key="1">
    <source>
        <dbReference type="ARBA" id="ARBA00001959"/>
    </source>
</evidence>